<dbReference type="SUPFAM" id="SSF52743">
    <property type="entry name" value="Subtilisin-like"/>
    <property type="match status" value="1"/>
</dbReference>
<dbReference type="PIRSF" id="PIRSF037851">
    <property type="entry name" value="Subtilisin_cyano"/>
    <property type="match status" value="1"/>
</dbReference>
<dbReference type="PRINTS" id="PR00723">
    <property type="entry name" value="SUBTILISIN"/>
</dbReference>
<evidence type="ECO:0000313" key="11">
    <source>
        <dbReference type="EMBL" id="USR92815.1"/>
    </source>
</evidence>
<evidence type="ECO:0000313" key="12">
    <source>
        <dbReference type="Proteomes" id="UP001056708"/>
    </source>
</evidence>
<evidence type="ECO:0000256" key="1">
    <source>
        <dbReference type="ARBA" id="ARBA00004613"/>
    </source>
</evidence>
<protein>
    <submittedName>
        <fullName evidence="11">S8 family peptidase</fullName>
    </submittedName>
</protein>
<dbReference type="RefSeq" id="WP_252664992.1">
    <property type="nucleotide sequence ID" value="NZ_CP098611.1"/>
</dbReference>
<dbReference type="InterPro" id="IPR015500">
    <property type="entry name" value="Peptidase_S8_subtilisin-rel"/>
</dbReference>
<sequence>MKNFLLTCLFFLGLGWALATFSGLANQGTYESLILNFRDDLSSAEVSQQLEEMSQQFNLSPRLNSEFSQRDHIYIVEGDREVLRELRRQFRPYLQFAEPNYIYGVPEKPIQSSFDGTAIPGLSKSYPNDPLYSKQWNLKAINVEGAWADSTGDEVIVAVIDTGILQVADLEGTEFVEGYDFVNDRVNADDDNGHGTHVAGTIAQTTDNEFGVAGIAHQAKLMPLKVLSKQGGGTVSDIAEAIRFAADHDADVINLSLGGSGESHLMRDAIDYAHRKGVVVIAAAGNANQNSAGYPARYPRVLGVAASNAAGDKAPYSNFGAGVDISAPGGDTRNGETGGILQHTLNPQDGSAVFAAFQGTSMASPHVAAVAALVKATGVESPDEVMQILKESARPVEEDSFNHFGAGHLDAASAVQLAVKGQLNFRDFFRWLRDNGYLNPRFWIDGGTIALIPKLAMVIGSYLLAWLLRNYFPFRWNWNLSTGLVMGSSGIFILRSFYVFDLPQWPLRLAGSSLPELGTAVQGNPALNPIFASVLIPGVLLVLLLGHAQRKWWAIGATLGVASCLAVSAVVDPELVWLGSGWLARGFLAVNAIACWMLARLAAKPGGITA</sequence>
<dbReference type="Pfam" id="PF00082">
    <property type="entry name" value="Peptidase_S8"/>
    <property type="match status" value="1"/>
</dbReference>
<dbReference type="Proteomes" id="UP001056708">
    <property type="component" value="Chromosome"/>
</dbReference>
<gene>
    <name evidence="11" type="ORF">NEA10_08915</name>
</gene>
<feature type="active site" description="Charge relay system" evidence="7">
    <location>
        <position position="361"/>
    </location>
</feature>
<feature type="active site" description="Charge relay system" evidence="7">
    <location>
        <position position="161"/>
    </location>
</feature>
<keyword evidence="3" id="KW-0964">Secreted</keyword>
<keyword evidence="6 7" id="KW-0720">Serine protease</keyword>
<keyword evidence="8" id="KW-1133">Transmembrane helix</keyword>
<dbReference type="InterPro" id="IPR045986">
    <property type="entry name" value="DUF5942"/>
</dbReference>
<feature type="domain" description="Peptidase S8/S53" evidence="9">
    <location>
        <begin position="152"/>
        <end position="407"/>
    </location>
</feature>
<evidence type="ECO:0000256" key="3">
    <source>
        <dbReference type="ARBA" id="ARBA00022525"/>
    </source>
</evidence>
<organism evidence="11 12">
    <name type="scientific">Phormidium yuhuli AB48</name>
    <dbReference type="NCBI Taxonomy" id="2940671"/>
    <lineage>
        <taxon>Bacteria</taxon>
        <taxon>Bacillati</taxon>
        <taxon>Cyanobacteriota</taxon>
        <taxon>Cyanophyceae</taxon>
        <taxon>Oscillatoriophycideae</taxon>
        <taxon>Oscillatoriales</taxon>
        <taxon>Oscillatoriaceae</taxon>
        <taxon>Phormidium</taxon>
        <taxon>Phormidium yuhuli</taxon>
    </lineage>
</organism>
<dbReference type="InterPro" id="IPR034084">
    <property type="entry name" value="Thermitase-like_dom"/>
</dbReference>
<keyword evidence="4 7" id="KW-0645">Protease</keyword>
<dbReference type="InterPro" id="IPR023828">
    <property type="entry name" value="Peptidase_S8_Ser-AS"/>
</dbReference>
<dbReference type="Pfam" id="PF19366">
    <property type="entry name" value="DUF5942"/>
    <property type="match status" value="1"/>
</dbReference>
<dbReference type="InterPro" id="IPR000209">
    <property type="entry name" value="Peptidase_S8/S53_dom"/>
</dbReference>
<feature type="domain" description="DUF5942" evidence="10">
    <location>
        <begin position="420"/>
        <end position="605"/>
    </location>
</feature>
<dbReference type="CDD" id="cd07484">
    <property type="entry name" value="Peptidases_S8_Thermitase_like"/>
    <property type="match status" value="1"/>
</dbReference>
<dbReference type="InterPro" id="IPR050131">
    <property type="entry name" value="Peptidase_S8_subtilisin-like"/>
</dbReference>
<keyword evidence="5 7" id="KW-0378">Hydrolase</keyword>
<feature type="transmembrane region" description="Helical" evidence="8">
    <location>
        <begin position="552"/>
        <end position="571"/>
    </location>
</feature>
<accession>A0ABY5AVD9</accession>
<feature type="transmembrane region" description="Helical" evidence="8">
    <location>
        <begin position="442"/>
        <end position="468"/>
    </location>
</feature>
<dbReference type="PANTHER" id="PTHR43806">
    <property type="entry name" value="PEPTIDASE S8"/>
    <property type="match status" value="1"/>
</dbReference>
<feature type="transmembrane region" description="Helical" evidence="8">
    <location>
        <begin position="583"/>
        <end position="603"/>
    </location>
</feature>
<proteinExistence type="inferred from homology"/>
<feature type="active site" description="Charge relay system" evidence="7">
    <location>
        <position position="194"/>
    </location>
</feature>
<comment type="similarity">
    <text evidence="2 7">Belongs to the peptidase S8 family.</text>
</comment>
<reference evidence="11" key="1">
    <citation type="submission" date="2022-06" db="EMBL/GenBank/DDBJ databases">
        <title>Genome sequence of Phormidium yuhuli AB48 isolated from an industrial photobioreactor environment.</title>
        <authorList>
            <person name="Qiu Y."/>
            <person name="Noonan A.J.C."/>
            <person name="Dofher K."/>
            <person name="Koch M."/>
            <person name="Kieft B."/>
            <person name="Lin X."/>
            <person name="Ziels R.M."/>
            <person name="Hallam S.J."/>
        </authorList>
    </citation>
    <scope>NUCLEOTIDE SEQUENCE</scope>
    <source>
        <strain evidence="11">AB48</strain>
    </source>
</reference>
<dbReference type="PANTHER" id="PTHR43806:SF11">
    <property type="entry name" value="CEREVISIN-RELATED"/>
    <property type="match status" value="1"/>
</dbReference>
<dbReference type="InterPro" id="IPR017295">
    <property type="entry name" value="Pept_S8A_subtilisin_cyanobac-1"/>
</dbReference>
<keyword evidence="8" id="KW-0812">Transmembrane</keyword>
<comment type="subcellular location">
    <subcellularLocation>
        <location evidence="1">Secreted</location>
    </subcellularLocation>
</comment>
<dbReference type="EMBL" id="CP098611">
    <property type="protein sequence ID" value="USR92815.1"/>
    <property type="molecule type" value="Genomic_DNA"/>
</dbReference>
<evidence type="ECO:0000259" key="9">
    <source>
        <dbReference type="Pfam" id="PF00082"/>
    </source>
</evidence>
<evidence type="ECO:0000256" key="7">
    <source>
        <dbReference type="PROSITE-ProRule" id="PRU01240"/>
    </source>
</evidence>
<dbReference type="Gene3D" id="3.40.50.200">
    <property type="entry name" value="Peptidase S8/S53 domain"/>
    <property type="match status" value="1"/>
</dbReference>
<feature type="transmembrane region" description="Helical" evidence="8">
    <location>
        <begin position="480"/>
        <end position="500"/>
    </location>
</feature>
<feature type="transmembrane region" description="Helical" evidence="8">
    <location>
        <begin position="526"/>
        <end position="545"/>
    </location>
</feature>
<evidence type="ECO:0000259" key="10">
    <source>
        <dbReference type="Pfam" id="PF19366"/>
    </source>
</evidence>
<dbReference type="PROSITE" id="PS51892">
    <property type="entry name" value="SUBTILASE"/>
    <property type="match status" value="1"/>
</dbReference>
<keyword evidence="12" id="KW-1185">Reference proteome</keyword>
<evidence type="ECO:0000256" key="4">
    <source>
        <dbReference type="ARBA" id="ARBA00022670"/>
    </source>
</evidence>
<dbReference type="InterPro" id="IPR036852">
    <property type="entry name" value="Peptidase_S8/S53_dom_sf"/>
</dbReference>
<dbReference type="PROSITE" id="PS00138">
    <property type="entry name" value="SUBTILASE_SER"/>
    <property type="match status" value="1"/>
</dbReference>
<evidence type="ECO:0000256" key="6">
    <source>
        <dbReference type="ARBA" id="ARBA00022825"/>
    </source>
</evidence>
<keyword evidence="8" id="KW-0472">Membrane</keyword>
<evidence type="ECO:0000256" key="8">
    <source>
        <dbReference type="SAM" id="Phobius"/>
    </source>
</evidence>
<evidence type="ECO:0000256" key="5">
    <source>
        <dbReference type="ARBA" id="ARBA00022801"/>
    </source>
</evidence>
<evidence type="ECO:0000256" key="2">
    <source>
        <dbReference type="ARBA" id="ARBA00011073"/>
    </source>
</evidence>
<name>A0ABY5AVD9_9CYAN</name>